<evidence type="ECO:0000313" key="2">
    <source>
        <dbReference type="EMBL" id="KAA8896331.1"/>
    </source>
</evidence>
<organism evidence="2 3">
    <name type="scientific">Sphaerosporella brunnea</name>
    <dbReference type="NCBI Taxonomy" id="1250544"/>
    <lineage>
        <taxon>Eukaryota</taxon>
        <taxon>Fungi</taxon>
        <taxon>Dikarya</taxon>
        <taxon>Ascomycota</taxon>
        <taxon>Pezizomycotina</taxon>
        <taxon>Pezizomycetes</taxon>
        <taxon>Pezizales</taxon>
        <taxon>Pyronemataceae</taxon>
        <taxon>Sphaerosporella</taxon>
    </lineage>
</organism>
<proteinExistence type="predicted"/>
<keyword evidence="3" id="KW-1185">Reference proteome</keyword>
<name>A0A5J5EM80_9PEZI</name>
<feature type="region of interest" description="Disordered" evidence="1">
    <location>
        <begin position="132"/>
        <end position="166"/>
    </location>
</feature>
<protein>
    <submittedName>
        <fullName evidence="2">Uncharacterized protein</fullName>
    </submittedName>
</protein>
<dbReference type="EMBL" id="VXIS01000215">
    <property type="protein sequence ID" value="KAA8896331.1"/>
    <property type="molecule type" value="Genomic_DNA"/>
</dbReference>
<feature type="compositionally biased region" description="Basic and acidic residues" evidence="1">
    <location>
        <begin position="192"/>
        <end position="209"/>
    </location>
</feature>
<sequence length="418" mass="45739">MDGSPPPPRKSLYLERDRMCELLGIARGSRNGMARLRQRISQLCRQLGSPLDRSYTEWDEPEMGRLVHDVTAALNKDRVKAGGTHVLPEEAVDAVIHRMCLDNVRRVRAERKRKSSSSKVSADYVSAMAKLIEEQKPRDSPDSDGDDDSATKEPASANAHLPGGSAAITALPDALPAEHMARPAADTSPRIIEAKESPSRVDPTPKHAVPELGSADTSPSHLGRPTEPITGTITNLHPLLPADITLAIPRNASLFCVAANLASFLGPPPERSRLLAEVSNGDDRSNRYAVLLESEAQWRALADDRKVTMLRFLYIRDYPPPTAHQSPSAVGHITVTVLNPTTSTDITCQLPRHCSWLYLSGKFVSSLGHPPAESQLVAEVVNGEEVSKENDVLLTSEAGWRALADDRKVTMLRFRYLK</sequence>
<evidence type="ECO:0000256" key="1">
    <source>
        <dbReference type="SAM" id="MobiDB-lite"/>
    </source>
</evidence>
<reference evidence="2 3" key="1">
    <citation type="submission" date="2019-09" db="EMBL/GenBank/DDBJ databases">
        <title>Draft genome of the ectomycorrhizal ascomycete Sphaerosporella brunnea.</title>
        <authorList>
            <consortium name="DOE Joint Genome Institute"/>
            <person name="Benucci G.M."/>
            <person name="Marozzi G."/>
            <person name="Antonielli L."/>
            <person name="Sanchez S."/>
            <person name="Marco P."/>
            <person name="Wang X."/>
            <person name="Falini L.B."/>
            <person name="Barry K."/>
            <person name="Haridas S."/>
            <person name="Lipzen A."/>
            <person name="Labutti K."/>
            <person name="Grigoriev I.V."/>
            <person name="Murat C."/>
            <person name="Martin F."/>
            <person name="Albertini E."/>
            <person name="Donnini D."/>
            <person name="Bonito G."/>
        </authorList>
    </citation>
    <scope>NUCLEOTIDE SEQUENCE [LARGE SCALE GENOMIC DNA]</scope>
    <source>
        <strain evidence="2 3">Sb_GMNB300</strain>
    </source>
</reference>
<feature type="region of interest" description="Disordered" evidence="1">
    <location>
        <begin position="180"/>
        <end position="227"/>
    </location>
</feature>
<dbReference type="InParanoid" id="A0A5J5EM80"/>
<dbReference type="AlphaFoldDB" id="A0A5J5EM80"/>
<dbReference type="Proteomes" id="UP000326924">
    <property type="component" value="Unassembled WGS sequence"/>
</dbReference>
<evidence type="ECO:0000313" key="3">
    <source>
        <dbReference type="Proteomes" id="UP000326924"/>
    </source>
</evidence>
<comment type="caution">
    <text evidence="2">The sequence shown here is derived from an EMBL/GenBank/DDBJ whole genome shotgun (WGS) entry which is preliminary data.</text>
</comment>
<feature type="compositionally biased region" description="Basic and acidic residues" evidence="1">
    <location>
        <begin position="132"/>
        <end position="141"/>
    </location>
</feature>
<gene>
    <name evidence="2" type="ORF">FN846DRAFT_893358</name>
</gene>
<accession>A0A5J5EM80</accession>